<comment type="caution">
    <text evidence="2">The sequence shown here is derived from an EMBL/GenBank/DDBJ whole genome shotgun (WGS) entry which is preliminary data.</text>
</comment>
<dbReference type="EMBL" id="BSYO01000009">
    <property type="protein sequence ID" value="GMH10075.1"/>
    <property type="molecule type" value="Genomic_DNA"/>
</dbReference>
<dbReference type="Proteomes" id="UP001279734">
    <property type="component" value="Unassembled WGS sequence"/>
</dbReference>
<keyword evidence="3" id="KW-1185">Reference proteome</keyword>
<proteinExistence type="predicted"/>
<feature type="compositionally biased region" description="Basic and acidic residues" evidence="1">
    <location>
        <begin position="1"/>
        <end position="12"/>
    </location>
</feature>
<gene>
    <name evidence="2" type="ORF">Nepgr_011916</name>
</gene>
<organism evidence="2 3">
    <name type="scientific">Nepenthes gracilis</name>
    <name type="common">Slender pitcher plant</name>
    <dbReference type="NCBI Taxonomy" id="150966"/>
    <lineage>
        <taxon>Eukaryota</taxon>
        <taxon>Viridiplantae</taxon>
        <taxon>Streptophyta</taxon>
        <taxon>Embryophyta</taxon>
        <taxon>Tracheophyta</taxon>
        <taxon>Spermatophyta</taxon>
        <taxon>Magnoliopsida</taxon>
        <taxon>eudicotyledons</taxon>
        <taxon>Gunneridae</taxon>
        <taxon>Pentapetalae</taxon>
        <taxon>Caryophyllales</taxon>
        <taxon>Nepenthaceae</taxon>
        <taxon>Nepenthes</taxon>
    </lineage>
</organism>
<evidence type="ECO:0000256" key="1">
    <source>
        <dbReference type="SAM" id="MobiDB-lite"/>
    </source>
</evidence>
<sequence>MEVMTKGDDGGRRVRIPIRGQGMVDGPSVAKIVMKGPSPKLETAFLGSFRSRKARKYAGVVVGERREPNNEEPLKQA</sequence>
<name>A0AAD3SFY5_NEPGR</name>
<feature type="region of interest" description="Disordered" evidence="1">
    <location>
        <begin position="1"/>
        <end position="22"/>
    </location>
</feature>
<dbReference type="AlphaFoldDB" id="A0AAD3SFY5"/>
<evidence type="ECO:0000313" key="3">
    <source>
        <dbReference type="Proteomes" id="UP001279734"/>
    </source>
</evidence>
<reference evidence="2" key="1">
    <citation type="submission" date="2023-05" db="EMBL/GenBank/DDBJ databases">
        <title>Nepenthes gracilis genome sequencing.</title>
        <authorList>
            <person name="Fukushima K."/>
        </authorList>
    </citation>
    <scope>NUCLEOTIDE SEQUENCE</scope>
    <source>
        <strain evidence="2">SING2019-196</strain>
    </source>
</reference>
<evidence type="ECO:0000313" key="2">
    <source>
        <dbReference type="EMBL" id="GMH10075.1"/>
    </source>
</evidence>
<accession>A0AAD3SFY5</accession>
<protein>
    <submittedName>
        <fullName evidence="2">Uncharacterized protein</fullName>
    </submittedName>
</protein>